<organism evidence="1 2">
    <name type="scientific">Phytophthora lilii</name>
    <dbReference type="NCBI Taxonomy" id="2077276"/>
    <lineage>
        <taxon>Eukaryota</taxon>
        <taxon>Sar</taxon>
        <taxon>Stramenopiles</taxon>
        <taxon>Oomycota</taxon>
        <taxon>Peronosporomycetes</taxon>
        <taxon>Peronosporales</taxon>
        <taxon>Peronosporaceae</taxon>
        <taxon>Phytophthora</taxon>
    </lineage>
</organism>
<accession>A0A9W6TIN0</accession>
<comment type="caution">
    <text evidence="1">The sequence shown here is derived from an EMBL/GenBank/DDBJ whole genome shotgun (WGS) entry which is preliminary data.</text>
</comment>
<name>A0A9W6TIN0_9STRA</name>
<protein>
    <submittedName>
        <fullName evidence="1">Unnamed protein product</fullName>
    </submittedName>
</protein>
<reference evidence="1" key="1">
    <citation type="submission" date="2023-04" db="EMBL/GenBank/DDBJ databases">
        <title>Phytophthora lilii NBRC 32176.</title>
        <authorList>
            <person name="Ichikawa N."/>
            <person name="Sato H."/>
            <person name="Tonouchi N."/>
        </authorList>
    </citation>
    <scope>NUCLEOTIDE SEQUENCE</scope>
    <source>
        <strain evidence="1">NBRC 32176</strain>
    </source>
</reference>
<keyword evidence="2" id="KW-1185">Reference proteome</keyword>
<dbReference type="Proteomes" id="UP001165083">
    <property type="component" value="Unassembled WGS sequence"/>
</dbReference>
<proteinExistence type="predicted"/>
<sequence length="190" mass="21230">MEQQQHFDESGKPFTTQNLMLEPCRSVVESGEQLVTLTSQHVLSNQFDIFSRNSTVLRMLDTSECTAAAKSMQPFRSQPQAAISIYRFAGDTANGAVNGKFLPCLISRLGGDKIPKHGLLNSGRLEMLLVKTYAKSIRLEYLHDYISCSNGSHHFFPDWRGPATVPVIRPRREAATATRVLSLMEASFYC</sequence>
<evidence type="ECO:0000313" key="1">
    <source>
        <dbReference type="EMBL" id="GMF14077.1"/>
    </source>
</evidence>
<gene>
    <name evidence="1" type="ORF">Plil01_000448500</name>
</gene>
<dbReference type="EMBL" id="BSXW01000181">
    <property type="protein sequence ID" value="GMF14077.1"/>
    <property type="molecule type" value="Genomic_DNA"/>
</dbReference>
<dbReference type="AlphaFoldDB" id="A0A9W6TIN0"/>
<evidence type="ECO:0000313" key="2">
    <source>
        <dbReference type="Proteomes" id="UP001165083"/>
    </source>
</evidence>